<keyword evidence="1" id="KW-0175">Coiled coil</keyword>
<protein>
    <recommendedName>
        <fullName evidence="3">BZIP domain-containing protein</fullName>
    </recommendedName>
</protein>
<gene>
    <name evidence="4" type="ORF">NW755_006334</name>
</gene>
<feature type="region of interest" description="Disordered" evidence="2">
    <location>
        <begin position="155"/>
        <end position="223"/>
    </location>
</feature>
<dbReference type="InterPro" id="IPR004827">
    <property type="entry name" value="bZIP"/>
</dbReference>
<evidence type="ECO:0000313" key="4">
    <source>
        <dbReference type="EMBL" id="KAJ4188838.1"/>
    </source>
</evidence>
<feature type="compositionally biased region" description="Basic and acidic residues" evidence="2">
    <location>
        <begin position="634"/>
        <end position="644"/>
    </location>
</feature>
<name>A0A9W8R6W8_9HYPO</name>
<keyword evidence="5" id="KW-1185">Reference proteome</keyword>
<feature type="coiled-coil region" evidence="1">
    <location>
        <begin position="12"/>
        <end position="87"/>
    </location>
</feature>
<feature type="compositionally biased region" description="Polar residues" evidence="2">
    <location>
        <begin position="211"/>
        <end position="221"/>
    </location>
</feature>
<feature type="domain" description="BZIP" evidence="3">
    <location>
        <begin position="554"/>
        <end position="568"/>
    </location>
</feature>
<dbReference type="PROSITE" id="PS00036">
    <property type="entry name" value="BZIP_BASIC"/>
    <property type="match status" value="1"/>
</dbReference>
<accession>A0A9W8R6W8</accession>
<feature type="compositionally biased region" description="Low complexity" evidence="2">
    <location>
        <begin position="676"/>
        <end position="686"/>
    </location>
</feature>
<evidence type="ECO:0000256" key="2">
    <source>
        <dbReference type="SAM" id="MobiDB-lite"/>
    </source>
</evidence>
<sequence>MEARRQSEAEIRDRVEGEARAKMLEIEEALRRQMKDTDDAREELHREYERVNIAAEKAARERLVDERKAEEERSQKHAEAMAAAEENVRLRFEAELQAVESLRQVEAEARERADMLKFEAAVKAGKDHREDEAEARTQVKEVQKKYDAELKASKLEAAKARWPGKSRSIALVSELGNGQGSREKKTETGENGQRRQPGRAAAPTGHLEQPAQGTNNSTFSATPGRRGVLAETETDMALLQGQDEFLFIDEEFNLGARGPGRQALDNLLARAARISEQQRRAVATQAEKEARDKVEAEAWLKLDDTVMAANEERAREHVEDKVVSDSLRQEVSDRNTGVEHDQRLEDWQTRRWRWICPSCGSEDQDRRKGPVCNNCSYLVGDGDGFEASVPEQGQPREDEIVTEEQFQKQRQGSPEHRATFTSLERAPQAEHQYSSKHAGQSVPDSIANNYRNAPDSAAKYIPRELSFLEPSFSVDTHTASLKKKLNPIRLNTAANHPLSGLDSNDPPVLPPIQLGNAKGINTTIPSLSEDTDLVEGFPDHDMDWSLITDLAEQRRRANRMAQRAYRQKLRRRLEELERRASAADGQGSDQSGTSKDGPLNDIPTSPVQRSLGSARDRNRDWDVDQEISYGSGHDTPHPREHDFPTDPQESAPREHDTQMRQRLPAGSSRRADDSDQWQQSDQRSLSTEPPGTLKTDARFNSVRKDDDELEDETWPFPRPL</sequence>
<feature type="region of interest" description="Disordered" evidence="2">
    <location>
        <begin position="576"/>
        <end position="720"/>
    </location>
</feature>
<evidence type="ECO:0000259" key="3">
    <source>
        <dbReference type="PROSITE" id="PS00036"/>
    </source>
</evidence>
<reference evidence="4" key="1">
    <citation type="submission" date="2022-09" db="EMBL/GenBank/DDBJ databases">
        <title>Fusarium specimens isolated from Avocado Roots.</title>
        <authorList>
            <person name="Stajich J."/>
            <person name="Roper C."/>
            <person name="Heimlech-Rivalta G."/>
        </authorList>
    </citation>
    <scope>NUCLEOTIDE SEQUENCE</scope>
    <source>
        <strain evidence="4">A02</strain>
    </source>
</reference>
<dbReference type="Proteomes" id="UP001152087">
    <property type="component" value="Unassembled WGS sequence"/>
</dbReference>
<dbReference type="AlphaFoldDB" id="A0A9W8R6W8"/>
<evidence type="ECO:0000313" key="5">
    <source>
        <dbReference type="Proteomes" id="UP001152087"/>
    </source>
</evidence>
<proteinExistence type="predicted"/>
<evidence type="ECO:0000256" key="1">
    <source>
        <dbReference type="SAM" id="Coils"/>
    </source>
</evidence>
<comment type="caution">
    <text evidence="4">The sequence shown here is derived from an EMBL/GenBank/DDBJ whole genome shotgun (WGS) entry which is preliminary data.</text>
</comment>
<dbReference type="EMBL" id="JAOQAV010000014">
    <property type="protein sequence ID" value="KAJ4188838.1"/>
    <property type="molecule type" value="Genomic_DNA"/>
</dbReference>
<dbReference type="GO" id="GO:0003700">
    <property type="term" value="F:DNA-binding transcription factor activity"/>
    <property type="evidence" value="ECO:0007669"/>
    <property type="project" value="InterPro"/>
</dbReference>
<feature type="compositionally biased region" description="Polar residues" evidence="2">
    <location>
        <begin position="602"/>
        <end position="611"/>
    </location>
</feature>
<feature type="region of interest" description="Disordered" evidence="2">
    <location>
        <begin position="386"/>
        <end position="419"/>
    </location>
</feature>
<organism evidence="4 5">
    <name type="scientific">Fusarium falciforme</name>
    <dbReference type="NCBI Taxonomy" id="195108"/>
    <lineage>
        <taxon>Eukaryota</taxon>
        <taxon>Fungi</taxon>
        <taxon>Dikarya</taxon>
        <taxon>Ascomycota</taxon>
        <taxon>Pezizomycotina</taxon>
        <taxon>Sordariomycetes</taxon>
        <taxon>Hypocreomycetidae</taxon>
        <taxon>Hypocreales</taxon>
        <taxon>Nectriaceae</taxon>
        <taxon>Fusarium</taxon>
        <taxon>Fusarium solani species complex</taxon>
    </lineage>
</organism>